<evidence type="ECO:0000256" key="1">
    <source>
        <dbReference type="SAM" id="Phobius"/>
    </source>
</evidence>
<name>Q9RSR0_DEIRA</name>
<dbReference type="KEGG" id="dra:DR_2064"/>
<feature type="transmembrane region" description="Helical" evidence="1">
    <location>
        <begin position="77"/>
        <end position="105"/>
    </location>
</feature>
<dbReference type="PaxDb" id="243230-DR_2064"/>
<gene>
    <name evidence="2" type="ordered locus">DR_2064</name>
</gene>
<keyword evidence="3" id="KW-1185">Reference proteome</keyword>
<keyword evidence="1" id="KW-0812">Transmembrane</keyword>
<sequence>MCSAPFTPVASLAQKTACRSKLLFRVGSGAAGKNKPMSMPVASPPTVVTSWHWALTVAASLFTVLGGWAWGRHLPGLRLLAVLGALVGIGMFVSLTFFAGVPVYYGLAPLLLGRVGVLSGRATHPKAVHRA</sequence>
<dbReference type="Proteomes" id="UP000002524">
    <property type="component" value="Chromosome 1"/>
</dbReference>
<dbReference type="EnsemblBacteria" id="AAF11615">
    <property type="protein sequence ID" value="AAF11615"/>
    <property type="gene ID" value="DR_2064"/>
</dbReference>
<evidence type="ECO:0000313" key="3">
    <source>
        <dbReference type="Proteomes" id="UP000002524"/>
    </source>
</evidence>
<keyword evidence="1" id="KW-0472">Membrane</keyword>
<protein>
    <submittedName>
        <fullName evidence="2">Uncharacterized protein</fullName>
    </submittedName>
</protein>
<dbReference type="PATRIC" id="fig|243230.17.peg.2289"/>
<evidence type="ECO:0000313" key="2">
    <source>
        <dbReference type="EMBL" id="AAF11615.1"/>
    </source>
</evidence>
<keyword evidence="1" id="KW-1133">Transmembrane helix</keyword>
<dbReference type="HOGENOM" id="CLU_1924137_0_0_0"/>
<reference evidence="2 3" key="1">
    <citation type="journal article" date="1999" name="Science">
        <title>Genome sequence of the radioresistant bacterium Deinococcus radiodurans R1.</title>
        <authorList>
            <person name="White O."/>
            <person name="Eisen J.A."/>
            <person name="Heidelberg J.F."/>
            <person name="Hickey E.K."/>
            <person name="Peterson J.D."/>
            <person name="Dodson R.J."/>
            <person name="Haft D.H."/>
            <person name="Gwinn M.L."/>
            <person name="Nelson W.C."/>
            <person name="Richardson D.L."/>
            <person name="Moffat K.S."/>
            <person name="Qin H."/>
            <person name="Jiang L."/>
            <person name="Pamphile W."/>
            <person name="Crosby M."/>
            <person name="Shen M."/>
            <person name="Vamathevan J.J."/>
            <person name="Lam P."/>
            <person name="McDonald L."/>
            <person name="Utterback T."/>
            <person name="Zalewski C."/>
            <person name="Makarova K.S."/>
            <person name="Aravind L."/>
            <person name="Daly M.J."/>
            <person name="Minton K.W."/>
            <person name="Fleischmann R.D."/>
            <person name="Ketchum K.A."/>
            <person name="Nelson K.E."/>
            <person name="Salzberg S."/>
            <person name="Smith H.O."/>
            <person name="Venter J.C."/>
            <person name="Fraser C.M."/>
        </authorList>
    </citation>
    <scope>NUCLEOTIDE SEQUENCE [LARGE SCALE GENOMIC DNA]</scope>
    <source>
        <strain evidence="3">ATCC 13939 / DSM 20539 / JCM 16871 / LMG 4051 / NBRC 15346 / NCIMB 9279 / R1 / VKM B-1422</strain>
    </source>
</reference>
<dbReference type="InParanoid" id="Q9RSR0"/>
<dbReference type="AlphaFoldDB" id="Q9RSR0"/>
<organism evidence="2 3">
    <name type="scientific">Deinococcus radiodurans (strain ATCC 13939 / DSM 20539 / JCM 16871 / CCUG 27074 / LMG 4051 / NBRC 15346 / NCIMB 9279 / VKM B-1422 / R1)</name>
    <dbReference type="NCBI Taxonomy" id="243230"/>
    <lineage>
        <taxon>Bacteria</taxon>
        <taxon>Thermotogati</taxon>
        <taxon>Deinococcota</taxon>
        <taxon>Deinococci</taxon>
        <taxon>Deinococcales</taxon>
        <taxon>Deinococcaceae</taxon>
        <taxon>Deinococcus</taxon>
    </lineage>
</organism>
<accession>Q9RSR0</accession>
<dbReference type="EMBL" id="AE000513">
    <property type="protein sequence ID" value="AAF11615.1"/>
    <property type="molecule type" value="Genomic_DNA"/>
</dbReference>
<dbReference type="PIR" id="H75320">
    <property type="entry name" value="H75320"/>
</dbReference>
<feature type="transmembrane region" description="Helical" evidence="1">
    <location>
        <begin position="51"/>
        <end position="70"/>
    </location>
</feature>
<proteinExistence type="predicted"/>